<protein>
    <recommendedName>
        <fullName evidence="4">Secreted protein</fullName>
    </recommendedName>
</protein>
<name>E7GE11_9FIRM</name>
<sequence>MKRMRKMITIFCLLFVMLLPITTKAQNYFYSDSWNTLEFKDANSSSNRVTYSTRYSARQAYCYVIVRYHGQFV</sequence>
<feature type="chain" id="PRO_5038999586" description="Secreted protein" evidence="1">
    <location>
        <begin position="26"/>
        <end position="73"/>
    </location>
</feature>
<dbReference type="Proteomes" id="UP000003157">
    <property type="component" value="Unassembled WGS sequence"/>
</dbReference>
<dbReference type="AlphaFoldDB" id="E7GE11"/>
<keyword evidence="3" id="KW-1185">Reference proteome</keyword>
<evidence type="ECO:0008006" key="4">
    <source>
        <dbReference type="Google" id="ProtNLM"/>
    </source>
</evidence>
<dbReference type="GeneID" id="78230355"/>
<evidence type="ECO:0000313" key="3">
    <source>
        <dbReference type="Proteomes" id="UP000003157"/>
    </source>
</evidence>
<dbReference type="RefSeq" id="WP_008790091.1">
    <property type="nucleotide sequence ID" value="NZ_AKCB01000001.1"/>
</dbReference>
<dbReference type="STRING" id="100884.GCA_000269565_02542"/>
<keyword evidence="1" id="KW-0732">Signal</keyword>
<organism evidence="2 3">
    <name type="scientific">Coprobacillus cateniformis</name>
    <dbReference type="NCBI Taxonomy" id="100884"/>
    <lineage>
        <taxon>Bacteria</taxon>
        <taxon>Bacillati</taxon>
        <taxon>Bacillota</taxon>
        <taxon>Erysipelotrichia</taxon>
        <taxon>Erysipelotrichales</taxon>
        <taxon>Coprobacillaceae</taxon>
        <taxon>Coprobacillus</taxon>
    </lineage>
</organism>
<accession>E7GE11</accession>
<reference evidence="2 3" key="1">
    <citation type="submission" date="2010-12" db="EMBL/GenBank/DDBJ databases">
        <title>The Genome Sequence of Coprobacillus sp. strain 29_1.</title>
        <authorList>
            <consortium name="The Broad Institute Genome Sequencing Platform"/>
            <person name="Earl A."/>
            <person name="Ward D."/>
            <person name="Feldgarden M."/>
            <person name="Gevers D."/>
            <person name="Daigneault M."/>
            <person name="Sibley C.D."/>
            <person name="White A."/>
            <person name="Strauss J."/>
            <person name="Allen-Vercoe E."/>
            <person name="Young S.K."/>
            <person name="Zeng Q."/>
            <person name="Gargeya S."/>
            <person name="Fitzgerald M."/>
            <person name="Haas B."/>
            <person name="Abouelleil A."/>
            <person name="Alvarado L."/>
            <person name="Arachchi H.M."/>
            <person name="Berlin A."/>
            <person name="Brown A."/>
            <person name="Chapman S.B."/>
            <person name="Chen Z."/>
            <person name="Dunbar C."/>
            <person name="Freedman E."/>
            <person name="Gearin G."/>
            <person name="Gellesch M."/>
            <person name="Goldberg J."/>
            <person name="Griggs A."/>
            <person name="Gujja S."/>
            <person name="Heilman E."/>
            <person name="Heiman D."/>
            <person name="Howarth C."/>
            <person name="Larson L."/>
            <person name="Lui A."/>
            <person name="MacDonald P.J.P."/>
            <person name="Mehta T."/>
            <person name="Montmayeur A."/>
            <person name="Murphy C."/>
            <person name="Neiman D."/>
            <person name="Pearson M."/>
            <person name="Priest M."/>
            <person name="Roberts A."/>
            <person name="Saif S."/>
            <person name="Shea T."/>
            <person name="Shenoy N."/>
            <person name="Sisk P."/>
            <person name="Stolte C."/>
            <person name="Sykes S."/>
            <person name="White J."/>
            <person name="Yandava C."/>
            <person name="Nusbaum C."/>
            <person name="Birren B."/>
        </authorList>
    </citation>
    <scope>NUCLEOTIDE SEQUENCE [LARGE SCALE GENOMIC DNA]</scope>
    <source>
        <strain evidence="2 3">29_1</strain>
    </source>
</reference>
<evidence type="ECO:0000256" key="1">
    <source>
        <dbReference type="SAM" id="SignalP"/>
    </source>
</evidence>
<gene>
    <name evidence="2" type="ORF">HMPREF9488_03004</name>
</gene>
<evidence type="ECO:0000313" key="2">
    <source>
        <dbReference type="EMBL" id="EFW03814.1"/>
    </source>
</evidence>
<dbReference type="HOGENOM" id="CLU_2698317_0_0_9"/>
<dbReference type="EMBL" id="ADKX01000043">
    <property type="protein sequence ID" value="EFW03814.1"/>
    <property type="molecule type" value="Genomic_DNA"/>
</dbReference>
<proteinExistence type="predicted"/>
<feature type="signal peptide" evidence="1">
    <location>
        <begin position="1"/>
        <end position="25"/>
    </location>
</feature>
<comment type="caution">
    <text evidence="2">The sequence shown here is derived from an EMBL/GenBank/DDBJ whole genome shotgun (WGS) entry which is preliminary data.</text>
</comment>